<comment type="caution">
    <text evidence="1">The sequence shown here is derived from an EMBL/GenBank/DDBJ whole genome shotgun (WGS) entry which is preliminary data.</text>
</comment>
<keyword evidence="2" id="KW-1185">Reference proteome</keyword>
<evidence type="ECO:0000313" key="2">
    <source>
        <dbReference type="Proteomes" id="UP000479710"/>
    </source>
</evidence>
<accession>A0A6G1DQG4</accession>
<reference evidence="1 2" key="1">
    <citation type="submission" date="2019-11" db="EMBL/GenBank/DDBJ databases">
        <title>Whole genome sequence of Oryza granulata.</title>
        <authorList>
            <person name="Li W."/>
        </authorList>
    </citation>
    <scope>NUCLEOTIDE SEQUENCE [LARGE SCALE GENOMIC DNA]</scope>
    <source>
        <strain evidence="2">cv. Menghai</strain>
        <tissue evidence="1">Leaf</tissue>
    </source>
</reference>
<dbReference type="Proteomes" id="UP000479710">
    <property type="component" value="Unassembled WGS sequence"/>
</dbReference>
<evidence type="ECO:0008006" key="3">
    <source>
        <dbReference type="Google" id="ProtNLM"/>
    </source>
</evidence>
<organism evidence="1 2">
    <name type="scientific">Oryza meyeriana var. granulata</name>
    <dbReference type="NCBI Taxonomy" id="110450"/>
    <lineage>
        <taxon>Eukaryota</taxon>
        <taxon>Viridiplantae</taxon>
        <taxon>Streptophyta</taxon>
        <taxon>Embryophyta</taxon>
        <taxon>Tracheophyta</taxon>
        <taxon>Spermatophyta</taxon>
        <taxon>Magnoliopsida</taxon>
        <taxon>Liliopsida</taxon>
        <taxon>Poales</taxon>
        <taxon>Poaceae</taxon>
        <taxon>BOP clade</taxon>
        <taxon>Oryzoideae</taxon>
        <taxon>Oryzeae</taxon>
        <taxon>Oryzinae</taxon>
        <taxon>Oryza</taxon>
        <taxon>Oryza meyeriana</taxon>
    </lineage>
</organism>
<dbReference type="EMBL" id="SPHZ02000006">
    <property type="protein sequence ID" value="KAF0914858.1"/>
    <property type="molecule type" value="Genomic_DNA"/>
</dbReference>
<proteinExistence type="predicted"/>
<name>A0A6G1DQG4_9ORYZ</name>
<sequence>MGMHRMASSDREVEKGKGWRLDLDEFGGAGGAAAEQAKPGRVVVERASLGRAAAERAAPGEVCGQQRCRHLHQVMDRATLKCSYSNGDL</sequence>
<gene>
    <name evidence="1" type="ORF">E2562_032533</name>
</gene>
<dbReference type="AlphaFoldDB" id="A0A6G1DQG4"/>
<protein>
    <recommendedName>
        <fullName evidence="3">DUF834 domain-containing protein</fullName>
    </recommendedName>
</protein>
<evidence type="ECO:0000313" key="1">
    <source>
        <dbReference type="EMBL" id="KAF0914858.1"/>
    </source>
</evidence>